<dbReference type="OrthoDB" id="8454019at2"/>
<gene>
    <name evidence="2" type="ORF">CU102_26635</name>
</gene>
<comment type="caution">
    <text evidence="2">The sequence shown here is derived from an EMBL/GenBank/DDBJ whole genome shotgun (WGS) entry which is preliminary data.</text>
</comment>
<organism evidence="2 3">
    <name type="scientific">Phyllobacterium brassicacearum</name>
    <dbReference type="NCBI Taxonomy" id="314235"/>
    <lineage>
        <taxon>Bacteria</taxon>
        <taxon>Pseudomonadati</taxon>
        <taxon>Pseudomonadota</taxon>
        <taxon>Alphaproteobacteria</taxon>
        <taxon>Hyphomicrobiales</taxon>
        <taxon>Phyllobacteriaceae</taxon>
        <taxon>Phyllobacterium</taxon>
    </lineage>
</organism>
<accession>A0A2P7B5G5</accession>
<dbReference type="EMBL" id="PGGO01000035">
    <property type="protein sequence ID" value="PSH61693.1"/>
    <property type="molecule type" value="Genomic_DNA"/>
</dbReference>
<sequence>MKPQMRPFTVEIKQSRRNQKSSAQSIWSDIDLSAYQSSESVPESSTNKPEIPATPVTDEIEANDMIVDKTLTREPSAPSSVGIVKSSGLHYVQVHNNGTQHALIGPFRTRELAQGEAAKWVARCQSESQR</sequence>
<proteinExistence type="predicted"/>
<dbReference type="AlphaFoldDB" id="A0A2P7B5G5"/>
<keyword evidence="3" id="KW-1185">Reference proteome</keyword>
<name>A0A2P7B5G5_9HYPH</name>
<dbReference type="Proteomes" id="UP000241444">
    <property type="component" value="Unassembled WGS sequence"/>
</dbReference>
<evidence type="ECO:0000256" key="1">
    <source>
        <dbReference type="SAM" id="MobiDB-lite"/>
    </source>
</evidence>
<evidence type="ECO:0008006" key="4">
    <source>
        <dbReference type="Google" id="ProtNLM"/>
    </source>
</evidence>
<evidence type="ECO:0000313" key="2">
    <source>
        <dbReference type="EMBL" id="PSH61693.1"/>
    </source>
</evidence>
<reference evidence="3" key="1">
    <citation type="submission" date="2017-11" db="EMBL/GenBank/DDBJ databases">
        <authorList>
            <person name="Kuznetsova I."/>
            <person name="Sazanova A."/>
            <person name="Chirak E."/>
            <person name="Safronova V."/>
            <person name="Willems A."/>
        </authorList>
    </citation>
    <scope>NUCLEOTIDE SEQUENCE [LARGE SCALE GENOMIC DNA]</scope>
    <source>
        <strain evidence="3">STM 196</strain>
    </source>
</reference>
<protein>
    <recommendedName>
        <fullName evidence="4">SPOR domain-containing protein</fullName>
    </recommendedName>
</protein>
<evidence type="ECO:0000313" key="3">
    <source>
        <dbReference type="Proteomes" id="UP000241444"/>
    </source>
</evidence>
<feature type="region of interest" description="Disordered" evidence="1">
    <location>
        <begin position="1"/>
        <end position="25"/>
    </location>
</feature>
<dbReference type="RefSeq" id="WP_133624744.1">
    <property type="nucleotide sequence ID" value="NZ_PGGO01000035.1"/>
</dbReference>